<evidence type="ECO:0000256" key="1">
    <source>
        <dbReference type="SAM" id="MobiDB-lite"/>
    </source>
</evidence>
<sequence>MLTLITRDALEESLPRQGGVLRRSRAEKAAEDERVRVLGALVPGEKTRGDPGGRSRHRPAAEKARRILATLLTADQRVA</sequence>
<protein>
    <submittedName>
        <fullName evidence="2">Uncharacterized protein</fullName>
    </submittedName>
</protein>
<dbReference type="Proteomes" id="UP000625682">
    <property type="component" value="Unassembled WGS sequence"/>
</dbReference>
<reference evidence="2" key="2">
    <citation type="submission" date="2020-09" db="EMBL/GenBank/DDBJ databases">
        <authorList>
            <person name="Sun Q."/>
            <person name="Zhou Y."/>
        </authorList>
    </citation>
    <scope>NUCLEOTIDE SEQUENCE</scope>
    <source>
        <strain evidence="2">CGMCC 4.7272</strain>
    </source>
</reference>
<keyword evidence="3" id="KW-1185">Reference proteome</keyword>
<evidence type="ECO:0000313" key="3">
    <source>
        <dbReference type="Proteomes" id="UP000625682"/>
    </source>
</evidence>
<dbReference type="AlphaFoldDB" id="A0A917L638"/>
<evidence type="ECO:0000313" key="2">
    <source>
        <dbReference type="EMBL" id="GGJ44936.1"/>
    </source>
</evidence>
<feature type="region of interest" description="Disordered" evidence="1">
    <location>
        <begin position="41"/>
        <end position="62"/>
    </location>
</feature>
<accession>A0A917L638</accession>
<dbReference type="EMBL" id="BMMU01000016">
    <property type="protein sequence ID" value="GGJ44936.1"/>
    <property type="molecule type" value="Genomic_DNA"/>
</dbReference>
<feature type="compositionally biased region" description="Basic and acidic residues" evidence="1">
    <location>
        <begin position="45"/>
        <end position="62"/>
    </location>
</feature>
<comment type="caution">
    <text evidence="2">The sequence shown here is derived from an EMBL/GenBank/DDBJ whole genome shotgun (WGS) entry which is preliminary data.</text>
</comment>
<organism evidence="2 3">
    <name type="scientific">Streptomyces lacrimifluminis</name>
    <dbReference type="NCBI Taxonomy" id="1500077"/>
    <lineage>
        <taxon>Bacteria</taxon>
        <taxon>Bacillati</taxon>
        <taxon>Actinomycetota</taxon>
        <taxon>Actinomycetes</taxon>
        <taxon>Kitasatosporales</taxon>
        <taxon>Streptomycetaceae</taxon>
        <taxon>Streptomyces</taxon>
    </lineage>
</organism>
<reference evidence="2" key="1">
    <citation type="journal article" date="2014" name="Int. J. Syst. Evol. Microbiol.">
        <title>Complete genome sequence of Corynebacterium casei LMG S-19264T (=DSM 44701T), isolated from a smear-ripened cheese.</title>
        <authorList>
            <consortium name="US DOE Joint Genome Institute (JGI-PGF)"/>
            <person name="Walter F."/>
            <person name="Albersmeier A."/>
            <person name="Kalinowski J."/>
            <person name="Ruckert C."/>
        </authorList>
    </citation>
    <scope>NUCLEOTIDE SEQUENCE</scope>
    <source>
        <strain evidence="2">CGMCC 4.7272</strain>
    </source>
</reference>
<name>A0A917L638_9ACTN</name>
<gene>
    <name evidence="2" type="ORF">GCM10012282_47290</name>
</gene>
<proteinExistence type="predicted"/>
<dbReference type="RefSeq" id="WP_189149375.1">
    <property type="nucleotide sequence ID" value="NZ_BAABER010000014.1"/>
</dbReference>